<dbReference type="GO" id="GO:0004803">
    <property type="term" value="F:transposase activity"/>
    <property type="evidence" value="ECO:0007669"/>
    <property type="project" value="InterPro"/>
</dbReference>
<feature type="domain" description="Transposase IS200-like" evidence="1">
    <location>
        <begin position="24"/>
        <end position="198"/>
    </location>
</feature>
<dbReference type="SUPFAM" id="SSF143422">
    <property type="entry name" value="Transposase IS200-like"/>
    <property type="match status" value="1"/>
</dbReference>
<accession>A0A7C2NYB1</accession>
<proteinExistence type="predicted"/>
<gene>
    <name evidence="2" type="ORF">ENQ76_00085</name>
</gene>
<dbReference type="InterPro" id="IPR052715">
    <property type="entry name" value="RAYT_transposase"/>
</dbReference>
<sequence length="216" mass="25680">MLGELFDPHGELLIREHCRPHWSQAGAVVFITFRTADSIPREVVQRWDREKLAWLRQRGWDEGEEWCDILPQIPDKDRDEFHQTFNRCREVFLDSCQGRCLLRRPELAKIVAESLLHFDGERYRLGDFIVMPNHVHLLAAFATADAMTEQCDSWLHYTAFRINHTIGEKGKFWQQEPFDHLVRSPEQYDYLRRYIAENPQKAGLRSGEYLYRRYAG</sequence>
<dbReference type="InterPro" id="IPR002686">
    <property type="entry name" value="Transposase_17"/>
</dbReference>
<reference evidence="2" key="1">
    <citation type="journal article" date="2020" name="mSystems">
        <title>Genome- and Community-Level Interaction Insights into Carbon Utilization and Element Cycling Functions of Hydrothermarchaeota in Hydrothermal Sediment.</title>
        <authorList>
            <person name="Zhou Z."/>
            <person name="Liu Y."/>
            <person name="Xu W."/>
            <person name="Pan J."/>
            <person name="Luo Z.H."/>
            <person name="Li M."/>
        </authorList>
    </citation>
    <scope>NUCLEOTIDE SEQUENCE [LARGE SCALE GENOMIC DNA]</scope>
    <source>
        <strain evidence="2">SpSt-339</strain>
    </source>
</reference>
<evidence type="ECO:0000313" key="2">
    <source>
        <dbReference type="EMBL" id="HEN13854.1"/>
    </source>
</evidence>
<dbReference type="PANTHER" id="PTHR36966:SF1">
    <property type="entry name" value="REP-ASSOCIATED TYROSINE TRANSPOSASE"/>
    <property type="match status" value="1"/>
</dbReference>
<dbReference type="AlphaFoldDB" id="A0A7C2NYB1"/>
<dbReference type="PANTHER" id="PTHR36966">
    <property type="entry name" value="REP-ASSOCIATED TYROSINE TRANSPOSASE"/>
    <property type="match status" value="1"/>
</dbReference>
<evidence type="ECO:0000259" key="1">
    <source>
        <dbReference type="SMART" id="SM01321"/>
    </source>
</evidence>
<dbReference type="GO" id="GO:0006313">
    <property type="term" value="P:DNA transposition"/>
    <property type="evidence" value="ECO:0007669"/>
    <property type="project" value="InterPro"/>
</dbReference>
<dbReference type="InterPro" id="IPR036515">
    <property type="entry name" value="Transposase_17_sf"/>
</dbReference>
<organism evidence="2">
    <name type="scientific">Schlesneria paludicola</name>
    <dbReference type="NCBI Taxonomy" id="360056"/>
    <lineage>
        <taxon>Bacteria</taxon>
        <taxon>Pseudomonadati</taxon>
        <taxon>Planctomycetota</taxon>
        <taxon>Planctomycetia</taxon>
        <taxon>Planctomycetales</taxon>
        <taxon>Planctomycetaceae</taxon>
        <taxon>Schlesneria</taxon>
    </lineage>
</organism>
<name>A0A7C2NYB1_9PLAN</name>
<protein>
    <recommendedName>
        <fullName evidence="1">Transposase IS200-like domain-containing protein</fullName>
    </recommendedName>
</protein>
<dbReference type="SMART" id="SM01321">
    <property type="entry name" value="Y1_Tnp"/>
    <property type="match status" value="1"/>
</dbReference>
<comment type="caution">
    <text evidence="2">The sequence shown here is derived from an EMBL/GenBank/DDBJ whole genome shotgun (WGS) entry which is preliminary data.</text>
</comment>
<dbReference type="Gene3D" id="3.30.70.1290">
    <property type="entry name" value="Transposase IS200-like"/>
    <property type="match status" value="1"/>
</dbReference>
<dbReference type="EMBL" id="DSOK01000004">
    <property type="protein sequence ID" value="HEN13854.1"/>
    <property type="molecule type" value="Genomic_DNA"/>
</dbReference>
<dbReference type="GO" id="GO:0043565">
    <property type="term" value="F:sequence-specific DNA binding"/>
    <property type="evidence" value="ECO:0007669"/>
    <property type="project" value="TreeGrafter"/>
</dbReference>